<feature type="domain" description="Type II secretion system protein GspF" evidence="10">
    <location>
        <begin position="236"/>
        <end position="358"/>
    </location>
</feature>
<dbReference type="PRINTS" id="PR00812">
    <property type="entry name" value="BCTERIALGSPF"/>
</dbReference>
<dbReference type="InterPro" id="IPR003004">
    <property type="entry name" value="GspF/PilC"/>
</dbReference>
<dbReference type="GO" id="GO:0005886">
    <property type="term" value="C:plasma membrane"/>
    <property type="evidence" value="ECO:0007669"/>
    <property type="project" value="UniProtKB-SubCell"/>
</dbReference>
<feature type="transmembrane region" description="Helical" evidence="9">
    <location>
        <begin position="130"/>
        <end position="153"/>
    </location>
</feature>
<feature type="transmembrane region" description="Helical" evidence="9">
    <location>
        <begin position="173"/>
        <end position="203"/>
    </location>
</feature>
<comment type="subcellular location">
    <subcellularLocation>
        <location evidence="1 8">Cell membrane</location>
        <topology evidence="1 8">Multi-pass membrane protein</topology>
    </subcellularLocation>
</comment>
<keyword evidence="5 8" id="KW-0812">Transmembrane</keyword>
<organism evidence="11 12">
    <name type="scientific">Candidatus Giovannonibacteria bacterium GW2011_GWA2_44_13b</name>
    <dbReference type="NCBI Taxonomy" id="1618647"/>
    <lineage>
        <taxon>Bacteria</taxon>
        <taxon>Candidatus Giovannoniibacteriota</taxon>
    </lineage>
</organism>
<dbReference type="GO" id="GO:0015628">
    <property type="term" value="P:protein secretion by the type II secretion system"/>
    <property type="evidence" value="ECO:0007669"/>
    <property type="project" value="TreeGrafter"/>
</dbReference>
<dbReference type="PANTHER" id="PTHR30012:SF0">
    <property type="entry name" value="TYPE II SECRETION SYSTEM PROTEIN F-RELATED"/>
    <property type="match status" value="1"/>
</dbReference>
<dbReference type="AlphaFoldDB" id="A0A0G1K0B0"/>
<dbReference type="PATRIC" id="fig|1618647.3.peg.522"/>
<dbReference type="InterPro" id="IPR018076">
    <property type="entry name" value="T2SS_GspF_dom"/>
</dbReference>
<keyword evidence="7 9" id="KW-0472">Membrane</keyword>
<feature type="domain" description="Type II secretion system protein GspF" evidence="10">
    <location>
        <begin position="32"/>
        <end position="154"/>
    </location>
</feature>
<sequence length="368" mass="40546">MNKKTEPKKKASNAKSFSAFTTWLSLRDQALFAKRLSLLVKAGMPVVQSINALKKQSKGGVRKMFEEVAYDVSNGQFLSKSMGKYRQVFGDFAVNIIKVGESSGTLSENLQYLAVELDKKRELKGKVVSALIYPAVILVASLLVTGMMIVFLFPKLMPIFQSLNAELPITTRILLAISGFLINYWLWLGAGIIFGTVGFIILLKKSKPARHFFDATLIKIPILGNIFRNYYLANTCRTLGLLLKGQLSALEAVGVASDTSVNLVYRNALLNLKHAITKGSAIAAHLELRPKLFPPMLTEMVSVGESTGSLSETLLYIAKICEQELDEDTKRLSSVIEPAMMIFMGIMVGFVAVSIITPIYEITQHIGK</sequence>
<evidence type="ECO:0000256" key="7">
    <source>
        <dbReference type="ARBA" id="ARBA00023136"/>
    </source>
</evidence>
<comment type="similarity">
    <text evidence="2 8">Belongs to the GSP F family.</text>
</comment>
<proteinExistence type="inferred from homology"/>
<name>A0A0G1K0B0_9BACT</name>
<evidence type="ECO:0000313" key="11">
    <source>
        <dbReference type="EMBL" id="KKT41199.1"/>
    </source>
</evidence>
<evidence type="ECO:0000256" key="2">
    <source>
        <dbReference type="ARBA" id="ARBA00005745"/>
    </source>
</evidence>
<protein>
    <submittedName>
        <fullName evidence="11">Type II secretion protein F</fullName>
    </submittedName>
</protein>
<dbReference type="Proteomes" id="UP000034736">
    <property type="component" value="Unassembled WGS sequence"/>
</dbReference>
<evidence type="ECO:0000259" key="10">
    <source>
        <dbReference type="Pfam" id="PF00482"/>
    </source>
</evidence>
<gene>
    <name evidence="11" type="ORF">UW30_C0011G0030</name>
</gene>
<dbReference type="InterPro" id="IPR042094">
    <property type="entry name" value="T2SS_GspF_sf"/>
</dbReference>
<evidence type="ECO:0000256" key="8">
    <source>
        <dbReference type="RuleBase" id="RU003923"/>
    </source>
</evidence>
<reference evidence="11 12" key="1">
    <citation type="journal article" date="2015" name="Nature">
        <title>rRNA introns, odd ribosomes, and small enigmatic genomes across a large radiation of phyla.</title>
        <authorList>
            <person name="Brown C.T."/>
            <person name="Hug L.A."/>
            <person name="Thomas B.C."/>
            <person name="Sharon I."/>
            <person name="Castelle C.J."/>
            <person name="Singh A."/>
            <person name="Wilkins M.J."/>
            <person name="Williams K.H."/>
            <person name="Banfield J.F."/>
        </authorList>
    </citation>
    <scope>NUCLEOTIDE SEQUENCE [LARGE SCALE GENOMIC DNA]</scope>
</reference>
<dbReference type="PROSITE" id="PS00874">
    <property type="entry name" value="T2SP_F"/>
    <property type="match status" value="1"/>
</dbReference>
<evidence type="ECO:0000313" key="12">
    <source>
        <dbReference type="Proteomes" id="UP000034736"/>
    </source>
</evidence>
<dbReference type="Pfam" id="PF00482">
    <property type="entry name" value="T2SSF"/>
    <property type="match status" value="2"/>
</dbReference>
<evidence type="ECO:0000256" key="6">
    <source>
        <dbReference type="ARBA" id="ARBA00022989"/>
    </source>
</evidence>
<keyword evidence="3 8" id="KW-0813">Transport</keyword>
<dbReference type="PANTHER" id="PTHR30012">
    <property type="entry name" value="GENERAL SECRETION PATHWAY PROTEIN"/>
    <property type="match status" value="1"/>
</dbReference>
<evidence type="ECO:0000256" key="3">
    <source>
        <dbReference type="ARBA" id="ARBA00022448"/>
    </source>
</evidence>
<feature type="transmembrane region" description="Helical" evidence="9">
    <location>
        <begin position="339"/>
        <end position="360"/>
    </location>
</feature>
<dbReference type="Gene3D" id="1.20.81.30">
    <property type="entry name" value="Type II secretion system (T2SS), domain F"/>
    <property type="match status" value="2"/>
</dbReference>
<dbReference type="InterPro" id="IPR001992">
    <property type="entry name" value="T2SS_GspF/T4SS_PilC_CS"/>
</dbReference>
<keyword evidence="6 9" id="KW-1133">Transmembrane helix</keyword>
<keyword evidence="4" id="KW-1003">Cell membrane</keyword>
<evidence type="ECO:0000256" key="5">
    <source>
        <dbReference type="ARBA" id="ARBA00022692"/>
    </source>
</evidence>
<evidence type="ECO:0000256" key="4">
    <source>
        <dbReference type="ARBA" id="ARBA00022475"/>
    </source>
</evidence>
<evidence type="ECO:0000256" key="9">
    <source>
        <dbReference type="SAM" id="Phobius"/>
    </source>
</evidence>
<dbReference type="EMBL" id="LCHU01000011">
    <property type="protein sequence ID" value="KKT41199.1"/>
    <property type="molecule type" value="Genomic_DNA"/>
</dbReference>
<comment type="caution">
    <text evidence="11">The sequence shown here is derived from an EMBL/GenBank/DDBJ whole genome shotgun (WGS) entry which is preliminary data.</text>
</comment>
<evidence type="ECO:0000256" key="1">
    <source>
        <dbReference type="ARBA" id="ARBA00004651"/>
    </source>
</evidence>
<accession>A0A0G1K0B0</accession>
<dbReference type="STRING" id="1618647.UW30_C0011G0030"/>